<dbReference type="EMBL" id="JARQZJ010000142">
    <property type="protein sequence ID" value="KAK9892988.1"/>
    <property type="molecule type" value="Genomic_DNA"/>
</dbReference>
<evidence type="ECO:0000256" key="8">
    <source>
        <dbReference type="PIRSR" id="PIRSR601461-2"/>
    </source>
</evidence>
<dbReference type="Proteomes" id="UP001431783">
    <property type="component" value="Unassembled WGS sequence"/>
</dbReference>
<evidence type="ECO:0000256" key="1">
    <source>
        <dbReference type="ARBA" id="ARBA00007447"/>
    </source>
</evidence>
<dbReference type="FunFam" id="2.40.70.10:FF:000004">
    <property type="entry name" value="Pepsin A"/>
    <property type="match status" value="1"/>
</dbReference>
<keyword evidence="3 9" id="KW-0064">Aspartyl protease</keyword>
<keyword evidence="2 9" id="KW-0645">Protease</keyword>
<dbReference type="Pfam" id="PF00026">
    <property type="entry name" value="Asp"/>
    <property type="match status" value="1"/>
</dbReference>
<feature type="disulfide bond" evidence="8">
    <location>
        <begin position="299"/>
        <end position="336"/>
    </location>
</feature>
<evidence type="ECO:0000256" key="5">
    <source>
        <dbReference type="ARBA" id="ARBA00023157"/>
    </source>
</evidence>
<protein>
    <recommendedName>
        <fullName evidence="11">Peptidase A1 domain-containing protein</fullName>
    </recommendedName>
</protein>
<accession>A0AAW1VCN8</accession>
<dbReference type="SUPFAM" id="SSF50630">
    <property type="entry name" value="Acid proteases"/>
    <property type="match status" value="1"/>
</dbReference>
<dbReference type="PANTHER" id="PTHR47966">
    <property type="entry name" value="BETA-SITE APP-CLEAVING ENZYME, ISOFORM A-RELATED"/>
    <property type="match status" value="1"/>
</dbReference>
<keyword evidence="4 9" id="KW-0378">Hydrolase</keyword>
<dbReference type="InterPro" id="IPR001969">
    <property type="entry name" value="Aspartic_peptidase_AS"/>
</dbReference>
<comment type="caution">
    <text evidence="12">The sequence shown here is derived from an EMBL/GenBank/DDBJ whole genome shotgun (WGS) entry which is preliminary data.</text>
</comment>
<dbReference type="InterPro" id="IPR021109">
    <property type="entry name" value="Peptidase_aspartic_dom_sf"/>
</dbReference>
<feature type="signal peptide" evidence="10">
    <location>
        <begin position="1"/>
        <end position="18"/>
    </location>
</feature>
<proteinExistence type="inferred from homology"/>
<dbReference type="GO" id="GO:0006508">
    <property type="term" value="P:proteolysis"/>
    <property type="evidence" value="ECO:0007669"/>
    <property type="project" value="UniProtKB-KW"/>
</dbReference>
<name>A0AAW1VCN8_9CUCU</name>
<dbReference type="PRINTS" id="PR00792">
    <property type="entry name" value="PEPSIN"/>
</dbReference>
<dbReference type="GO" id="GO:0005764">
    <property type="term" value="C:lysosome"/>
    <property type="evidence" value="ECO:0007669"/>
    <property type="project" value="TreeGrafter"/>
</dbReference>
<evidence type="ECO:0000256" key="4">
    <source>
        <dbReference type="ARBA" id="ARBA00022801"/>
    </source>
</evidence>
<keyword evidence="6" id="KW-0325">Glycoprotein</keyword>
<evidence type="ECO:0000313" key="13">
    <source>
        <dbReference type="Proteomes" id="UP001431783"/>
    </source>
</evidence>
<evidence type="ECO:0000256" key="7">
    <source>
        <dbReference type="PIRSR" id="PIRSR601461-1"/>
    </source>
</evidence>
<feature type="active site" evidence="7">
    <location>
        <position position="82"/>
    </location>
</feature>
<evidence type="ECO:0000256" key="2">
    <source>
        <dbReference type="ARBA" id="ARBA00022670"/>
    </source>
</evidence>
<sequence>MKVFGLLIACLAIGVANCDIVRMPLKRLNNTRNLLKTMSGLKSTEIRYQAGAPVILRNYFDLSYYGEISIGTPPQKFKVVLDTGSGSLWVPSARCSIFTQSCRNHNKYDSSESSTYQEDGQPFLIRYGTGSLIGFVSYDDVEMGGLKVTGQVFAEATRESDSVFGDQEFDGILGLSYVGASSQGLTPVFDSMIMQGVVDQPVFSFYFNRDSSEHDNGGELILGGVDPAHYKGEITYVPVSVQSYWQFQMDGVTSDIYDLCPRGCDAIADTGTTAITGPPSAFRHITNAARPDINGYVDCRVISRLPSISFIIGGRSFEIEAKDYILQIVQGGELTCMLALQGSSDKFWILGDVFLGKYYSIYDRGNNRVGFADSV</sequence>
<dbReference type="PANTHER" id="PTHR47966:SF51">
    <property type="entry name" value="BETA-SITE APP-CLEAVING ENZYME, ISOFORM A-RELATED"/>
    <property type="match status" value="1"/>
</dbReference>
<keyword evidence="5 8" id="KW-1015">Disulfide bond</keyword>
<keyword evidence="10" id="KW-0732">Signal</keyword>
<dbReference type="GO" id="GO:0004190">
    <property type="term" value="F:aspartic-type endopeptidase activity"/>
    <property type="evidence" value="ECO:0007669"/>
    <property type="project" value="UniProtKB-KW"/>
</dbReference>
<evidence type="ECO:0000256" key="6">
    <source>
        <dbReference type="ARBA" id="ARBA00023180"/>
    </source>
</evidence>
<evidence type="ECO:0000259" key="11">
    <source>
        <dbReference type="PROSITE" id="PS51767"/>
    </source>
</evidence>
<evidence type="ECO:0000256" key="9">
    <source>
        <dbReference type="RuleBase" id="RU000454"/>
    </source>
</evidence>
<feature type="active site" evidence="7">
    <location>
        <position position="269"/>
    </location>
</feature>
<feature type="domain" description="Peptidase A1" evidence="11">
    <location>
        <begin position="64"/>
        <end position="372"/>
    </location>
</feature>
<feature type="chain" id="PRO_5043620918" description="Peptidase A1 domain-containing protein" evidence="10">
    <location>
        <begin position="19"/>
        <end position="375"/>
    </location>
</feature>
<evidence type="ECO:0000256" key="10">
    <source>
        <dbReference type="SAM" id="SignalP"/>
    </source>
</evidence>
<dbReference type="InterPro" id="IPR001461">
    <property type="entry name" value="Aspartic_peptidase_A1"/>
</dbReference>
<feature type="disulfide bond" evidence="8">
    <location>
        <begin position="260"/>
        <end position="264"/>
    </location>
</feature>
<dbReference type="Gene3D" id="2.60.40.1960">
    <property type="match status" value="1"/>
</dbReference>
<comment type="similarity">
    <text evidence="1 9">Belongs to the peptidase A1 family.</text>
</comment>
<evidence type="ECO:0000313" key="12">
    <source>
        <dbReference type="EMBL" id="KAK9892988.1"/>
    </source>
</evidence>
<dbReference type="InterPro" id="IPR033121">
    <property type="entry name" value="PEPTIDASE_A1"/>
</dbReference>
<dbReference type="PROSITE" id="PS51767">
    <property type="entry name" value="PEPTIDASE_A1"/>
    <property type="match status" value="1"/>
</dbReference>
<feature type="disulfide bond" evidence="8">
    <location>
        <begin position="95"/>
        <end position="102"/>
    </location>
</feature>
<dbReference type="FunFam" id="2.40.70.10:FF:000002">
    <property type="entry name" value="Vacuolar aspartic proteinase"/>
    <property type="match status" value="1"/>
</dbReference>
<dbReference type="AlphaFoldDB" id="A0AAW1VCN8"/>
<keyword evidence="13" id="KW-1185">Reference proteome</keyword>
<reference evidence="12 13" key="1">
    <citation type="submission" date="2023-03" db="EMBL/GenBank/DDBJ databases">
        <title>Genome insight into feeding habits of ladybird beetles.</title>
        <authorList>
            <person name="Li H.-S."/>
            <person name="Huang Y.-H."/>
            <person name="Pang H."/>
        </authorList>
    </citation>
    <scope>NUCLEOTIDE SEQUENCE [LARGE SCALE GENOMIC DNA]</scope>
    <source>
        <strain evidence="12">SYSU_2023b</strain>
        <tissue evidence="12">Whole body</tissue>
    </source>
</reference>
<organism evidence="12 13">
    <name type="scientific">Henosepilachna vigintioctopunctata</name>
    <dbReference type="NCBI Taxonomy" id="420089"/>
    <lineage>
        <taxon>Eukaryota</taxon>
        <taxon>Metazoa</taxon>
        <taxon>Ecdysozoa</taxon>
        <taxon>Arthropoda</taxon>
        <taxon>Hexapoda</taxon>
        <taxon>Insecta</taxon>
        <taxon>Pterygota</taxon>
        <taxon>Neoptera</taxon>
        <taxon>Endopterygota</taxon>
        <taxon>Coleoptera</taxon>
        <taxon>Polyphaga</taxon>
        <taxon>Cucujiformia</taxon>
        <taxon>Coccinelloidea</taxon>
        <taxon>Coccinellidae</taxon>
        <taxon>Epilachninae</taxon>
        <taxon>Epilachnini</taxon>
        <taxon>Henosepilachna</taxon>
    </lineage>
</organism>
<dbReference type="PROSITE" id="PS00141">
    <property type="entry name" value="ASP_PROTEASE"/>
    <property type="match status" value="1"/>
</dbReference>
<evidence type="ECO:0000256" key="3">
    <source>
        <dbReference type="ARBA" id="ARBA00022750"/>
    </source>
</evidence>
<dbReference type="Gene3D" id="2.40.70.10">
    <property type="entry name" value="Acid Proteases"/>
    <property type="match status" value="2"/>
</dbReference>
<gene>
    <name evidence="12" type="ORF">WA026_023045</name>
</gene>